<organism evidence="2 3">
    <name type="scientific">Aureobasidium vineae</name>
    <dbReference type="NCBI Taxonomy" id="2773715"/>
    <lineage>
        <taxon>Eukaryota</taxon>
        <taxon>Fungi</taxon>
        <taxon>Dikarya</taxon>
        <taxon>Ascomycota</taxon>
        <taxon>Pezizomycotina</taxon>
        <taxon>Dothideomycetes</taxon>
        <taxon>Dothideomycetidae</taxon>
        <taxon>Dothideales</taxon>
        <taxon>Saccotheciaceae</taxon>
        <taxon>Aureobasidium</taxon>
    </lineage>
</organism>
<gene>
    <name evidence="2" type="ORF">AWRI4619_LOCUS2870</name>
</gene>
<keyword evidence="3" id="KW-1185">Reference proteome</keyword>
<comment type="caution">
    <text evidence="2">The sequence shown here is derived from an EMBL/GenBank/DDBJ whole genome shotgun (WGS) entry which is preliminary data.</text>
</comment>
<keyword evidence="1" id="KW-0472">Membrane</keyword>
<protein>
    <submittedName>
        <fullName evidence="2">Uncharacterized protein</fullName>
    </submittedName>
</protein>
<dbReference type="EMBL" id="CAIJEN010000003">
    <property type="protein sequence ID" value="CAD0084303.1"/>
    <property type="molecule type" value="Genomic_DNA"/>
</dbReference>
<dbReference type="AlphaFoldDB" id="A0A9N8JAK0"/>
<proteinExistence type="predicted"/>
<name>A0A9N8JAK0_9PEZI</name>
<evidence type="ECO:0000313" key="3">
    <source>
        <dbReference type="Proteomes" id="UP000716446"/>
    </source>
</evidence>
<feature type="transmembrane region" description="Helical" evidence="1">
    <location>
        <begin position="75"/>
        <end position="94"/>
    </location>
</feature>
<evidence type="ECO:0000256" key="1">
    <source>
        <dbReference type="SAM" id="Phobius"/>
    </source>
</evidence>
<feature type="non-terminal residue" evidence="2">
    <location>
        <position position="124"/>
    </location>
</feature>
<evidence type="ECO:0000313" key="2">
    <source>
        <dbReference type="EMBL" id="CAD0084303.1"/>
    </source>
</evidence>
<reference evidence="2" key="1">
    <citation type="submission" date="2020-06" db="EMBL/GenBank/DDBJ databases">
        <authorList>
            <person name="Onetto C."/>
        </authorList>
    </citation>
    <scope>NUCLEOTIDE SEQUENCE</scope>
</reference>
<accession>A0A9N8JAK0</accession>
<keyword evidence="1" id="KW-0812">Transmembrane</keyword>
<keyword evidence="1" id="KW-1133">Transmembrane helix</keyword>
<dbReference type="Proteomes" id="UP000716446">
    <property type="component" value="Unassembled WGS sequence"/>
</dbReference>
<sequence>MISSRVFASALRAQAPALQAVKARPAARIFQQTRGFKNTPKFREPVPDTALTTIHIVAHTISQRIRTLKKIPPELIPIGIVLAVAIGFAAYSLFRKLFTDGTLRLYRSRGHNQASSPSDTKPSH</sequence>